<accession>A0A517T5D3</accession>
<keyword evidence="1" id="KW-0732">Signal</keyword>
<organism evidence="4 5">
    <name type="scientific">Calycomorphotria hydatis</name>
    <dbReference type="NCBI Taxonomy" id="2528027"/>
    <lineage>
        <taxon>Bacteria</taxon>
        <taxon>Pseudomonadati</taxon>
        <taxon>Planctomycetota</taxon>
        <taxon>Planctomycetia</taxon>
        <taxon>Planctomycetales</taxon>
        <taxon>Planctomycetaceae</taxon>
        <taxon>Calycomorphotria</taxon>
    </lineage>
</organism>
<evidence type="ECO:0000313" key="4">
    <source>
        <dbReference type="EMBL" id="QDT63574.1"/>
    </source>
</evidence>
<protein>
    <submittedName>
        <fullName evidence="4">Planctomycete cytochrome C</fullName>
    </submittedName>
</protein>
<feature type="domain" description="DUF1587" evidence="2">
    <location>
        <begin position="118"/>
        <end position="182"/>
    </location>
</feature>
<feature type="chain" id="PRO_5022137076" evidence="1">
    <location>
        <begin position="22"/>
        <end position="489"/>
    </location>
</feature>
<name>A0A517T5D3_9PLAN</name>
<evidence type="ECO:0000256" key="1">
    <source>
        <dbReference type="SAM" id="SignalP"/>
    </source>
</evidence>
<sequence precursor="true">MFVRLFLFIAACLFFVGSALGAGPFEVFLDTHCLSCHGPDSEEGGVRLDQLSRDFKSDVDTHHWVEVIERVNAGEMPPEGSPKPTQKEIAGFVMAVDSRIKEGRAARMAARPAVAHYRLSRREYQNTVYDLLGVRYDPTLPGELNEDTLWYGYERIGSELSLSPSHVDRYYRAAEVVLDRAFPAAPTKARKVRVPAAELRYHSRPGEQSAQEWLDRFGIERPLRYLLFPIMSHERKNGVALSPRWFGSGGPPRSGLYRMRMSASGVRPIGGQLPHLRIGKSPYVNNGTPDNLIEFDVVAPEDEPEIYEFDVYLEMPNTLYFDMVATSGIDLRKGGAFSIAVEKADTYIFTHSSEARLLNPTAPQIFDDKGGAIFPTVLVDWIEWEGPLETEAEKSLRNDILPSESIRETLIALLPVLFLQLLLSANFRHTHPIKLLLPAVRRLLADSQFPVHLLNRHTGLGLLQSKRNLAIREPGLLHGHHLLVMTAKF</sequence>
<dbReference type="AlphaFoldDB" id="A0A517T5D3"/>
<dbReference type="InterPro" id="IPR013036">
    <property type="entry name" value="DUF1587"/>
</dbReference>
<reference evidence="4 5" key="1">
    <citation type="submission" date="2019-02" db="EMBL/GenBank/DDBJ databases">
        <title>Deep-cultivation of Planctomycetes and their phenomic and genomic characterization uncovers novel biology.</title>
        <authorList>
            <person name="Wiegand S."/>
            <person name="Jogler M."/>
            <person name="Boedeker C."/>
            <person name="Pinto D."/>
            <person name="Vollmers J."/>
            <person name="Rivas-Marin E."/>
            <person name="Kohn T."/>
            <person name="Peeters S.H."/>
            <person name="Heuer A."/>
            <person name="Rast P."/>
            <person name="Oberbeckmann S."/>
            <person name="Bunk B."/>
            <person name="Jeske O."/>
            <person name="Meyerdierks A."/>
            <person name="Storesund J.E."/>
            <person name="Kallscheuer N."/>
            <person name="Luecker S."/>
            <person name="Lage O.M."/>
            <person name="Pohl T."/>
            <person name="Merkel B.J."/>
            <person name="Hornburger P."/>
            <person name="Mueller R.-W."/>
            <person name="Bruemmer F."/>
            <person name="Labrenz M."/>
            <person name="Spormann A.M."/>
            <person name="Op den Camp H."/>
            <person name="Overmann J."/>
            <person name="Amann R."/>
            <person name="Jetten M.S.M."/>
            <person name="Mascher T."/>
            <person name="Medema M.H."/>
            <person name="Devos D.P."/>
            <person name="Kaster A.-K."/>
            <person name="Ovreas L."/>
            <person name="Rohde M."/>
            <person name="Galperin M.Y."/>
            <person name="Jogler C."/>
        </authorList>
    </citation>
    <scope>NUCLEOTIDE SEQUENCE [LARGE SCALE GENOMIC DNA]</scope>
    <source>
        <strain evidence="4 5">V22</strain>
    </source>
</reference>
<gene>
    <name evidence="4" type="ORF">V22_07980</name>
</gene>
<dbReference type="InterPro" id="IPR011429">
    <property type="entry name" value="Cyt_c_Planctomycete-type"/>
</dbReference>
<proteinExistence type="predicted"/>
<keyword evidence="5" id="KW-1185">Reference proteome</keyword>
<dbReference type="KEGG" id="chya:V22_07980"/>
<evidence type="ECO:0000313" key="5">
    <source>
        <dbReference type="Proteomes" id="UP000319976"/>
    </source>
</evidence>
<evidence type="ECO:0000259" key="2">
    <source>
        <dbReference type="Pfam" id="PF07626"/>
    </source>
</evidence>
<dbReference type="EMBL" id="CP036316">
    <property type="protein sequence ID" value="QDT63574.1"/>
    <property type="molecule type" value="Genomic_DNA"/>
</dbReference>
<dbReference type="Pfam" id="PF07635">
    <property type="entry name" value="PSCyt1"/>
    <property type="match status" value="1"/>
</dbReference>
<dbReference type="Proteomes" id="UP000319976">
    <property type="component" value="Chromosome"/>
</dbReference>
<dbReference type="Pfam" id="PF07626">
    <property type="entry name" value="PSD3"/>
    <property type="match status" value="1"/>
</dbReference>
<evidence type="ECO:0000259" key="3">
    <source>
        <dbReference type="Pfam" id="PF07635"/>
    </source>
</evidence>
<feature type="domain" description="Cytochrome C Planctomycete-type" evidence="3">
    <location>
        <begin position="33"/>
        <end position="80"/>
    </location>
</feature>
<feature type="signal peptide" evidence="1">
    <location>
        <begin position="1"/>
        <end position="21"/>
    </location>
</feature>